<accession>A0A1A9LK10</accession>
<feature type="compositionally biased region" description="Basic and acidic residues" evidence="1">
    <location>
        <begin position="133"/>
        <end position="149"/>
    </location>
</feature>
<dbReference type="EMBL" id="LXIE01000001">
    <property type="protein sequence ID" value="OAD92855.1"/>
    <property type="molecule type" value="Genomic_DNA"/>
</dbReference>
<evidence type="ECO:0000313" key="3">
    <source>
        <dbReference type="Proteomes" id="UP000077552"/>
    </source>
</evidence>
<evidence type="ECO:0000313" key="2">
    <source>
        <dbReference type="EMBL" id="OAD92855.1"/>
    </source>
</evidence>
<comment type="caution">
    <text evidence="2">The sequence shown here is derived from an EMBL/GenBank/DDBJ whole genome shotgun (WGS) entry which is preliminary data.</text>
</comment>
<reference evidence="2 3" key="1">
    <citation type="submission" date="2016-05" db="EMBL/GenBank/DDBJ databases">
        <title>Genome sequencing of Vitellibacter soesokkakensis RSSK-12.</title>
        <authorList>
            <person name="Thevarajoo S."/>
            <person name="Selvaratnam C."/>
            <person name="Goh K.M."/>
            <person name="Chan K.-G."/>
            <person name="Chong C.S."/>
        </authorList>
    </citation>
    <scope>NUCLEOTIDE SEQUENCE [LARGE SCALE GENOMIC DNA]</scope>
    <source>
        <strain evidence="2 3">RSSK-12</strain>
    </source>
</reference>
<dbReference type="AlphaFoldDB" id="A0A1A9LK10"/>
<keyword evidence="3" id="KW-1185">Reference proteome</keyword>
<name>A0A1A9LK10_9FLAO</name>
<sequence length="156" mass="18083">MKKLIFIFLLATITMQAQDGKHEKIKALKTAYITEKLSLTSTEAEKFWPIYNKYEDKFHALRKKEKSEIYKKLRDGLDNMNDVEANALIDTSLSLESEELELRKQMIAELRGVISPKKIIILKKTEDDFKRELLDRYRNGHSDKGEKGPKGPKGPK</sequence>
<protein>
    <recommendedName>
        <fullName evidence="4">Sensor of ECF-type sigma factor</fullName>
    </recommendedName>
</protein>
<organism evidence="2 3">
    <name type="scientific">Aequorivita soesokkakensis</name>
    <dbReference type="NCBI Taxonomy" id="1385699"/>
    <lineage>
        <taxon>Bacteria</taxon>
        <taxon>Pseudomonadati</taxon>
        <taxon>Bacteroidota</taxon>
        <taxon>Flavobacteriia</taxon>
        <taxon>Flavobacteriales</taxon>
        <taxon>Flavobacteriaceae</taxon>
        <taxon>Aequorivita</taxon>
    </lineage>
</organism>
<feature type="region of interest" description="Disordered" evidence="1">
    <location>
        <begin position="133"/>
        <end position="156"/>
    </location>
</feature>
<dbReference type="STRING" id="1385699.A7A78_01970"/>
<proteinExistence type="predicted"/>
<gene>
    <name evidence="2" type="ORF">A7A78_01970</name>
</gene>
<dbReference type="Proteomes" id="UP000077552">
    <property type="component" value="Unassembled WGS sequence"/>
</dbReference>
<evidence type="ECO:0008006" key="4">
    <source>
        <dbReference type="Google" id="ProtNLM"/>
    </source>
</evidence>
<evidence type="ECO:0000256" key="1">
    <source>
        <dbReference type="SAM" id="MobiDB-lite"/>
    </source>
</evidence>